<comment type="caution">
    <text evidence="2">The sequence shown here is derived from an EMBL/GenBank/DDBJ whole genome shotgun (WGS) entry which is preliminary data.</text>
</comment>
<evidence type="ECO:0000313" key="3">
    <source>
        <dbReference type="Proteomes" id="UP000235392"/>
    </source>
</evidence>
<gene>
    <name evidence="2" type="ORF">PCASD_25191</name>
</gene>
<feature type="region of interest" description="Disordered" evidence="1">
    <location>
        <begin position="35"/>
        <end position="65"/>
    </location>
</feature>
<feature type="compositionally biased region" description="Low complexity" evidence="1">
    <location>
        <begin position="327"/>
        <end position="337"/>
    </location>
</feature>
<evidence type="ECO:0000256" key="1">
    <source>
        <dbReference type="SAM" id="MobiDB-lite"/>
    </source>
</evidence>
<sequence>MANPLTSTTTTGGPPFLMADETLRCLLEWRPPPITGPKWDNHTYPGRKDQSAPPDSHTAQPQRSQEADFMCMLLESQQHSLIQAQNNRLAAAERIARIKQASAERIARLEVAILLLSVRPEAPDRADATPAPPSDRINLQTFCIADGPSYSGLFHAVEPFLKWLLGVQIFFATKAVTHNTDKILIVGGLIREISTLSFYLSSINVFVQLSWSEFKHKLLELALPSLWRTKLRHQIHKLAMGNTETFLASSTRARTLQSMVNFDDHSFSDFALAEFVVSGLPDELKAQANNFELLEKTSFVYGAFESKLQRFYDNLPQRTTGRTRQLAPAAASATPAANQPSKDDTIWRIHSFLNLQGQCHHCKATCGSAPGACLNPVNQAYINIPTAYVAPLKPSNYKPPKAWSAPRTIAGKPTQAPAGRSTTVAGITEDCLFPNLNAASVAAFAAIEKELRLAKTEEYVKPPGIVILLQCGDRSLRGLVDNGSEINLISNAAVQRLSLGTVSLLLSQRQPDKATLVI</sequence>
<name>A0A2N5SI58_9BASI</name>
<dbReference type="AlphaFoldDB" id="A0A2N5SI58"/>
<dbReference type="Proteomes" id="UP000235392">
    <property type="component" value="Unassembled WGS sequence"/>
</dbReference>
<proteinExistence type="predicted"/>
<accession>A0A2N5SI58</accession>
<feature type="region of interest" description="Disordered" evidence="1">
    <location>
        <begin position="322"/>
        <end position="341"/>
    </location>
</feature>
<evidence type="ECO:0000313" key="2">
    <source>
        <dbReference type="EMBL" id="PLW12942.1"/>
    </source>
</evidence>
<protein>
    <submittedName>
        <fullName evidence="2">Uncharacterized protein</fullName>
    </submittedName>
</protein>
<organism evidence="2 3">
    <name type="scientific">Puccinia coronata f. sp. avenae</name>
    <dbReference type="NCBI Taxonomy" id="200324"/>
    <lineage>
        <taxon>Eukaryota</taxon>
        <taxon>Fungi</taxon>
        <taxon>Dikarya</taxon>
        <taxon>Basidiomycota</taxon>
        <taxon>Pucciniomycotina</taxon>
        <taxon>Pucciniomycetes</taxon>
        <taxon>Pucciniales</taxon>
        <taxon>Pucciniaceae</taxon>
        <taxon>Puccinia</taxon>
    </lineage>
</organism>
<reference evidence="2 3" key="1">
    <citation type="submission" date="2017-11" db="EMBL/GenBank/DDBJ databases">
        <title>De novo assembly and phasing of dikaryotic genomes from two isolates of Puccinia coronata f. sp. avenae, the causal agent of oat crown rust.</title>
        <authorList>
            <person name="Miller M.E."/>
            <person name="Zhang Y."/>
            <person name="Omidvar V."/>
            <person name="Sperschneider J."/>
            <person name="Schwessinger B."/>
            <person name="Raley C."/>
            <person name="Palmer J.M."/>
            <person name="Garnica D."/>
            <person name="Upadhyaya N."/>
            <person name="Rathjen J."/>
            <person name="Taylor J.M."/>
            <person name="Park R.F."/>
            <person name="Dodds P.N."/>
            <person name="Hirsch C.D."/>
            <person name="Kianian S.F."/>
            <person name="Figueroa M."/>
        </authorList>
    </citation>
    <scope>NUCLEOTIDE SEQUENCE [LARGE SCALE GENOMIC DNA]</scope>
    <source>
        <strain evidence="2">12SD80</strain>
    </source>
</reference>
<dbReference type="EMBL" id="PGCI01000868">
    <property type="protein sequence ID" value="PLW12942.1"/>
    <property type="molecule type" value="Genomic_DNA"/>
</dbReference>